<name>A0A1J0WD45_9RHOB</name>
<evidence type="ECO:0000313" key="3">
    <source>
        <dbReference type="Proteomes" id="UP000181897"/>
    </source>
</evidence>
<evidence type="ECO:0000256" key="1">
    <source>
        <dbReference type="SAM" id="SignalP"/>
    </source>
</evidence>
<sequence>MRYVIALFAVLALCACNTPAPEFGGLAPTRVSVEGSTFDVRLRDGRAEAIRVNTQYAPRFGPIQARAGKAMAMVSGCRVVEVTGDQAQAFGRLDCGDGPPPKRARPPRVACAPLAGSNPLTGGVPSDQVACTAD</sequence>
<proteinExistence type="predicted"/>
<evidence type="ECO:0000313" key="2">
    <source>
        <dbReference type="EMBL" id="APE42241.1"/>
    </source>
</evidence>
<dbReference type="Proteomes" id="UP000181897">
    <property type="component" value="Chromosome"/>
</dbReference>
<gene>
    <name evidence="2" type="ORF">BOO69_01540</name>
</gene>
<evidence type="ECO:0008006" key="4">
    <source>
        <dbReference type="Google" id="ProtNLM"/>
    </source>
</evidence>
<keyword evidence="1" id="KW-0732">Signal</keyword>
<keyword evidence="3" id="KW-1185">Reference proteome</keyword>
<dbReference type="PROSITE" id="PS51257">
    <property type="entry name" value="PROKAR_LIPOPROTEIN"/>
    <property type="match status" value="1"/>
</dbReference>
<protein>
    <recommendedName>
        <fullName evidence="4">Lipoprotein</fullName>
    </recommendedName>
</protein>
<dbReference type="AlphaFoldDB" id="A0A1J0WD45"/>
<feature type="chain" id="PRO_5012385018" description="Lipoprotein" evidence="1">
    <location>
        <begin position="21"/>
        <end position="134"/>
    </location>
</feature>
<dbReference type="KEGG" id="suam:BOO69_01540"/>
<feature type="signal peptide" evidence="1">
    <location>
        <begin position="1"/>
        <end position="20"/>
    </location>
</feature>
<dbReference type="RefSeq" id="WP_071969682.1">
    <property type="nucleotide sequence ID" value="NZ_CP018076.1"/>
</dbReference>
<accession>A0A1J0WD45</accession>
<dbReference type="EMBL" id="CP018076">
    <property type="protein sequence ID" value="APE42241.1"/>
    <property type="molecule type" value="Genomic_DNA"/>
</dbReference>
<reference evidence="2 3" key="1">
    <citation type="submission" date="2016-11" db="EMBL/GenBank/DDBJ databases">
        <title>Complete genome sequence of Sulfitobacter sp. AM1-D1, a toxic bacteria associated with marine dinoflagellate Alexandrium minutum in East China Sea.</title>
        <authorList>
            <person name="Yang Q."/>
            <person name="Zhang X."/>
            <person name="Tian X."/>
        </authorList>
    </citation>
    <scope>NUCLEOTIDE SEQUENCE [LARGE SCALE GENOMIC DNA]</scope>
    <source>
        <strain evidence="2 3">AM1-D1</strain>
    </source>
</reference>
<dbReference type="STRING" id="1917485.BOO69_01540"/>
<organism evidence="2 3">
    <name type="scientific">Sulfitobacter alexandrii</name>
    <dbReference type="NCBI Taxonomy" id="1917485"/>
    <lineage>
        <taxon>Bacteria</taxon>
        <taxon>Pseudomonadati</taxon>
        <taxon>Pseudomonadota</taxon>
        <taxon>Alphaproteobacteria</taxon>
        <taxon>Rhodobacterales</taxon>
        <taxon>Roseobacteraceae</taxon>
        <taxon>Sulfitobacter</taxon>
    </lineage>
</organism>